<dbReference type="PROSITE" id="PS50127">
    <property type="entry name" value="UBC_2"/>
    <property type="match status" value="1"/>
</dbReference>
<evidence type="ECO:0000256" key="2">
    <source>
        <dbReference type="SAM" id="MobiDB-lite"/>
    </source>
</evidence>
<evidence type="ECO:0000259" key="4">
    <source>
        <dbReference type="PROSITE" id="PS50181"/>
    </source>
</evidence>
<dbReference type="SUPFAM" id="SSF81383">
    <property type="entry name" value="F-box domain"/>
    <property type="match status" value="1"/>
</dbReference>
<name>A0A1Y6LI38_ZYMTR</name>
<reference evidence="5 6" key="1">
    <citation type="submission" date="2016-10" db="EMBL/GenBank/DDBJ databases">
        <authorList>
            <person name="Varghese N."/>
        </authorList>
    </citation>
    <scope>NUCLEOTIDE SEQUENCE [LARGE SCALE GENOMIC DNA]</scope>
</reference>
<dbReference type="Gene3D" id="3.10.110.10">
    <property type="entry name" value="Ubiquitin Conjugating Enzyme"/>
    <property type="match status" value="1"/>
</dbReference>
<dbReference type="InterPro" id="IPR036047">
    <property type="entry name" value="F-box-like_dom_sf"/>
</dbReference>
<protein>
    <recommendedName>
        <fullName evidence="7">UBC core domain-containing protein</fullName>
    </recommendedName>
</protein>
<evidence type="ECO:0000313" key="5">
    <source>
        <dbReference type="EMBL" id="SMY22191.1"/>
    </source>
</evidence>
<dbReference type="EMBL" id="LT882678">
    <property type="protein sequence ID" value="SMY22191.1"/>
    <property type="molecule type" value="Genomic_DNA"/>
</dbReference>
<evidence type="ECO:0000256" key="1">
    <source>
        <dbReference type="ARBA" id="ARBA00022786"/>
    </source>
</evidence>
<feature type="region of interest" description="Disordered" evidence="2">
    <location>
        <begin position="650"/>
        <end position="670"/>
    </location>
</feature>
<dbReference type="PANTHER" id="PTHR24067">
    <property type="entry name" value="UBIQUITIN-CONJUGATING ENZYME E2"/>
    <property type="match status" value="1"/>
</dbReference>
<evidence type="ECO:0008006" key="7">
    <source>
        <dbReference type="Google" id="ProtNLM"/>
    </source>
</evidence>
<dbReference type="PROSITE" id="PS50181">
    <property type="entry name" value="FBOX"/>
    <property type="match status" value="1"/>
</dbReference>
<evidence type="ECO:0000259" key="3">
    <source>
        <dbReference type="PROSITE" id="PS50127"/>
    </source>
</evidence>
<organism evidence="5 6">
    <name type="scientific">Zymoseptoria tritici ST99CH_1A5</name>
    <dbReference type="NCBI Taxonomy" id="1276529"/>
    <lineage>
        <taxon>Eukaryota</taxon>
        <taxon>Fungi</taxon>
        <taxon>Dikarya</taxon>
        <taxon>Ascomycota</taxon>
        <taxon>Pezizomycotina</taxon>
        <taxon>Dothideomycetes</taxon>
        <taxon>Dothideomycetidae</taxon>
        <taxon>Mycosphaerellales</taxon>
        <taxon>Mycosphaerellaceae</taxon>
        <taxon>Zymoseptoria</taxon>
    </lineage>
</organism>
<dbReference type="SUPFAM" id="SSF54495">
    <property type="entry name" value="UBC-like"/>
    <property type="match status" value="1"/>
</dbReference>
<proteinExistence type="predicted"/>
<keyword evidence="1" id="KW-0833">Ubl conjugation pathway</keyword>
<dbReference type="CDD" id="cd00195">
    <property type="entry name" value="UBCc_UEV"/>
    <property type="match status" value="1"/>
</dbReference>
<dbReference type="InterPro" id="IPR000608">
    <property type="entry name" value="UBC"/>
</dbReference>
<dbReference type="InterPro" id="IPR016135">
    <property type="entry name" value="UBQ-conjugating_enzyme/RWD"/>
</dbReference>
<dbReference type="Proteomes" id="UP000215453">
    <property type="component" value="Chromosome 3"/>
</dbReference>
<dbReference type="Pfam" id="PF00179">
    <property type="entry name" value="UQ_con"/>
    <property type="match status" value="1"/>
</dbReference>
<evidence type="ECO:0000313" key="6">
    <source>
        <dbReference type="Proteomes" id="UP000215453"/>
    </source>
</evidence>
<feature type="domain" description="UBC core" evidence="3">
    <location>
        <begin position="13"/>
        <end position="162"/>
    </location>
</feature>
<dbReference type="AlphaFoldDB" id="A0A1Y6LI38"/>
<gene>
    <name evidence="5" type="ORF">ZT1A5_G3630</name>
</gene>
<accession>A0A1Y6LI38</accession>
<sequence>MTNRATTAGTAALLHQRLRQDIKEIVSKPYPGIDLRIQDSSALTTACLILTPEGEDALHLTIEFGSDYPLKPPNVTIQSRTLHPNVFQDYICINILKTDVDGLYTPAYTLKGICIQLLSFFASDTIEQIDYGGPQDLVVDRRQWQDEEAKYRSPKSCDYHCMECGFGTERALQTGKIDATDDAPARWREGLRAHAEQIAHHSATSSGELLVQSSNNQTQWRKLKDLPNDLLLDICDFLDEEDLFIAARAWNGFSNLIRDYDIIRNRELHCFTLRGGLHHLDLGVGVHVKYKAIQSEFDLLSRQAFDECRVRTSVQGLPFEHWLPLPLSAKHWHKVKGQVTKSLTDISRQSGGQINPDNVLYSFMNEVVVRLSGEAQKYDGEEERDRMNGIVRPKSSLKHASEKAMESYFHLFHLLLCVSIERPNVARDAQSMVENFIAYRRTKADCPNLGYLLIAILISDIEVTEDFSKAIIREAVTRNVVWMLDGRGSNLPDLSFMETSDISEYRLQKTFEAGLTSYRLLMFLNLMRKVVRSVRTTKDPNTGGSKTMSLIELRDHLFASRGAPPYGTATKLAAEVRKIQQVSSFPQFLANMGLASPPASVFTQFLRDTVHDSMKHGYSRWGISQEVALWARLQNDPNVERPEGLAPQFMGGRLPTFFPNQPGGRRGRGR</sequence>
<feature type="domain" description="F-box" evidence="4">
    <location>
        <begin position="220"/>
        <end position="266"/>
    </location>
</feature>
<dbReference type="InterPro" id="IPR001810">
    <property type="entry name" value="F-box_dom"/>
</dbReference>
<dbReference type="InterPro" id="IPR050113">
    <property type="entry name" value="Ub_conjugating_enzyme"/>
</dbReference>
<dbReference type="SMART" id="SM00212">
    <property type="entry name" value="UBCc"/>
    <property type="match status" value="1"/>
</dbReference>